<dbReference type="EMBL" id="CAFBLK010000245">
    <property type="protein sequence ID" value="CAB4877754.1"/>
    <property type="molecule type" value="Genomic_DNA"/>
</dbReference>
<proteinExistence type="inferred from homology"/>
<accession>A0A6J6KU86</accession>
<organism evidence="11">
    <name type="scientific">freshwater metagenome</name>
    <dbReference type="NCBI Taxonomy" id="449393"/>
    <lineage>
        <taxon>unclassified sequences</taxon>
        <taxon>metagenomes</taxon>
        <taxon>ecological metagenomes</taxon>
    </lineage>
</organism>
<keyword evidence="9" id="KW-0460">Magnesium</keyword>
<dbReference type="PANTHER" id="PTHR33540">
    <property type="entry name" value="TRNA THREONYLCARBAMOYLADENOSINE BIOSYNTHESIS PROTEIN TSAE"/>
    <property type="match status" value="1"/>
</dbReference>
<dbReference type="EMBL" id="CAEZWM010000039">
    <property type="protein sequence ID" value="CAB4652073.1"/>
    <property type="molecule type" value="Genomic_DNA"/>
</dbReference>
<evidence type="ECO:0000313" key="11">
    <source>
        <dbReference type="EMBL" id="CAB4652073.1"/>
    </source>
</evidence>
<dbReference type="NCBIfam" id="TIGR00150">
    <property type="entry name" value="T6A_YjeE"/>
    <property type="match status" value="1"/>
</dbReference>
<gene>
    <name evidence="11" type="ORF">UFOPK2242_00470</name>
    <name evidence="12" type="ORF">UFOPK2996_00874</name>
    <name evidence="13" type="ORF">UFOPK3317_01251</name>
    <name evidence="14" type="ORF">UFOPK3974_00131</name>
    <name evidence="15" type="ORF">UFOPK4071_01538</name>
</gene>
<dbReference type="SUPFAM" id="SSF52540">
    <property type="entry name" value="P-loop containing nucleoside triphosphate hydrolases"/>
    <property type="match status" value="1"/>
</dbReference>
<evidence type="ECO:0000313" key="15">
    <source>
        <dbReference type="EMBL" id="CAB5026401.1"/>
    </source>
</evidence>
<evidence type="ECO:0000256" key="1">
    <source>
        <dbReference type="ARBA" id="ARBA00004496"/>
    </source>
</evidence>
<dbReference type="Gene3D" id="3.40.50.300">
    <property type="entry name" value="P-loop containing nucleotide triphosphate hydrolases"/>
    <property type="match status" value="1"/>
</dbReference>
<keyword evidence="8" id="KW-0067">ATP-binding</keyword>
<sequence length="161" mass="17021">MTSISLMTSSVDTTRALGGALAEILREGDLIILTGDLGAGKTALAQGIGAGLGVTEPMLSPTFTVVREYVGRLPLQHLDIYRLGHMQEVLDLGIDEVLDNGVTIVEWGDAALDALGDERLEITISLLPEGGDSDRLLVLQTFGEAWSSRSDALTVLVGSMQ</sequence>
<dbReference type="GO" id="GO:0002949">
    <property type="term" value="P:tRNA threonylcarbamoyladenosine modification"/>
    <property type="evidence" value="ECO:0007669"/>
    <property type="project" value="InterPro"/>
</dbReference>
<comment type="subcellular location">
    <subcellularLocation>
        <location evidence="1">Cytoplasm</location>
    </subcellularLocation>
</comment>
<dbReference type="EMBL" id="CAFBOR010000008">
    <property type="protein sequence ID" value="CAB4976919.1"/>
    <property type="molecule type" value="Genomic_DNA"/>
</dbReference>
<comment type="similarity">
    <text evidence="2">Belongs to the TsaE family.</text>
</comment>
<dbReference type="PANTHER" id="PTHR33540:SF2">
    <property type="entry name" value="TRNA THREONYLCARBAMOYLADENOSINE BIOSYNTHESIS PROTEIN TSAE"/>
    <property type="match status" value="1"/>
</dbReference>
<dbReference type="EMBL" id="CAFAAH010000108">
    <property type="protein sequence ID" value="CAB4797489.1"/>
    <property type="molecule type" value="Genomic_DNA"/>
</dbReference>
<dbReference type="EMBL" id="CAFBPF010000263">
    <property type="protein sequence ID" value="CAB5026401.1"/>
    <property type="molecule type" value="Genomic_DNA"/>
</dbReference>
<evidence type="ECO:0000256" key="4">
    <source>
        <dbReference type="ARBA" id="ARBA00022490"/>
    </source>
</evidence>
<dbReference type="GO" id="GO:0005524">
    <property type="term" value="F:ATP binding"/>
    <property type="evidence" value="ECO:0007669"/>
    <property type="project" value="UniProtKB-KW"/>
</dbReference>
<evidence type="ECO:0000256" key="10">
    <source>
        <dbReference type="ARBA" id="ARBA00032441"/>
    </source>
</evidence>
<evidence type="ECO:0000256" key="7">
    <source>
        <dbReference type="ARBA" id="ARBA00022741"/>
    </source>
</evidence>
<dbReference type="Pfam" id="PF02367">
    <property type="entry name" value="TsaE"/>
    <property type="match status" value="1"/>
</dbReference>
<keyword evidence="5" id="KW-0819">tRNA processing</keyword>
<keyword evidence="7" id="KW-0547">Nucleotide-binding</keyword>
<dbReference type="InterPro" id="IPR027417">
    <property type="entry name" value="P-loop_NTPase"/>
</dbReference>
<evidence type="ECO:0000256" key="6">
    <source>
        <dbReference type="ARBA" id="ARBA00022723"/>
    </source>
</evidence>
<evidence type="ECO:0000313" key="13">
    <source>
        <dbReference type="EMBL" id="CAB4877754.1"/>
    </source>
</evidence>
<keyword evidence="4" id="KW-0963">Cytoplasm</keyword>
<evidence type="ECO:0000256" key="3">
    <source>
        <dbReference type="ARBA" id="ARBA00019010"/>
    </source>
</evidence>
<evidence type="ECO:0000313" key="14">
    <source>
        <dbReference type="EMBL" id="CAB4976919.1"/>
    </source>
</evidence>
<dbReference type="GO" id="GO:0005737">
    <property type="term" value="C:cytoplasm"/>
    <property type="evidence" value="ECO:0007669"/>
    <property type="project" value="UniProtKB-SubCell"/>
</dbReference>
<dbReference type="InterPro" id="IPR003442">
    <property type="entry name" value="T6A_TsaE"/>
</dbReference>
<reference evidence="11" key="1">
    <citation type="submission" date="2020-05" db="EMBL/GenBank/DDBJ databases">
        <authorList>
            <person name="Chiriac C."/>
            <person name="Salcher M."/>
            <person name="Ghai R."/>
            <person name="Kavagutti S V."/>
        </authorList>
    </citation>
    <scope>NUCLEOTIDE SEQUENCE</scope>
</reference>
<evidence type="ECO:0000256" key="9">
    <source>
        <dbReference type="ARBA" id="ARBA00022842"/>
    </source>
</evidence>
<name>A0A6J6KU86_9ZZZZ</name>
<evidence type="ECO:0000256" key="5">
    <source>
        <dbReference type="ARBA" id="ARBA00022694"/>
    </source>
</evidence>
<evidence type="ECO:0000256" key="2">
    <source>
        <dbReference type="ARBA" id="ARBA00007599"/>
    </source>
</evidence>
<evidence type="ECO:0000313" key="12">
    <source>
        <dbReference type="EMBL" id="CAB4797489.1"/>
    </source>
</evidence>
<dbReference type="AlphaFoldDB" id="A0A6J6KU86"/>
<dbReference type="GO" id="GO:0046872">
    <property type="term" value="F:metal ion binding"/>
    <property type="evidence" value="ECO:0007669"/>
    <property type="project" value="UniProtKB-KW"/>
</dbReference>
<keyword evidence="6" id="KW-0479">Metal-binding</keyword>
<evidence type="ECO:0000256" key="8">
    <source>
        <dbReference type="ARBA" id="ARBA00022840"/>
    </source>
</evidence>
<protein>
    <recommendedName>
        <fullName evidence="3">tRNA threonylcarbamoyladenosine biosynthesis protein TsaE</fullName>
    </recommendedName>
    <alternativeName>
        <fullName evidence="10">t(6)A37 threonylcarbamoyladenosine biosynthesis protein TsaE</fullName>
    </alternativeName>
</protein>